<comment type="caution">
    <text evidence="5">The sequence shown here is derived from an EMBL/GenBank/DDBJ whole genome shotgun (WGS) entry which is preliminary data.</text>
</comment>
<reference evidence="5 6" key="1">
    <citation type="journal article" date="2024" name="Science">
        <title>Giant polyketide synthase enzymes in the biosynthesis of giant marine polyether toxins.</title>
        <authorList>
            <person name="Fallon T.R."/>
            <person name="Shende V.V."/>
            <person name="Wierzbicki I.H."/>
            <person name="Pendleton A.L."/>
            <person name="Watervoot N.F."/>
            <person name="Auber R.P."/>
            <person name="Gonzalez D.J."/>
            <person name="Wisecaver J.H."/>
            <person name="Moore B.S."/>
        </authorList>
    </citation>
    <scope>NUCLEOTIDE SEQUENCE [LARGE SCALE GENOMIC DNA]</scope>
    <source>
        <strain evidence="5 6">12B1</strain>
    </source>
</reference>
<organism evidence="5 6">
    <name type="scientific">Prymnesium parvum</name>
    <name type="common">Toxic golden alga</name>
    <dbReference type="NCBI Taxonomy" id="97485"/>
    <lineage>
        <taxon>Eukaryota</taxon>
        <taxon>Haptista</taxon>
        <taxon>Haptophyta</taxon>
        <taxon>Prymnesiophyceae</taxon>
        <taxon>Prymnesiales</taxon>
        <taxon>Prymnesiaceae</taxon>
        <taxon>Prymnesium</taxon>
    </lineage>
</organism>
<evidence type="ECO:0000313" key="5">
    <source>
        <dbReference type="EMBL" id="KAL1528778.1"/>
    </source>
</evidence>
<dbReference type="InterPro" id="IPR011057">
    <property type="entry name" value="Mss4-like_sf"/>
</dbReference>
<dbReference type="SUPFAM" id="SSF50156">
    <property type="entry name" value="PDZ domain-like"/>
    <property type="match status" value="1"/>
</dbReference>
<dbReference type="EMBL" id="JBGBPQ010000002">
    <property type="protein sequence ID" value="KAL1528778.1"/>
    <property type="molecule type" value="Genomic_DNA"/>
</dbReference>
<dbReference type="InterPro" id="IPR036034">
    <property type="entry name" value="PDZ_sf"/>
</dbReference>
<dbReference type="Gene3D" id="2.30.42.10">
    <property type="match status" value="1"/>
</dbReference>
<protein>
    <recommendedName>
        <fullName evidence="4">PDZ domain-containing protein</fullName>
    </recommendedName>
</protein>
<evidence type="ECO:0000259" key="4">
    <source>
        <dbReference type="PROSITE" id="PS50106"/>
    </source>
</evidence>
<evidence type="ECO:0000313" key="6">
    <source>
        <dbReference type="Proteomes" id="UP001515480"/>
    </source>
</evidence>
<keyword evidence="2" id="KW-0344">Guanine-nucleotide releasing factor</keyword>
<feature type="domain" description="PDZ" evidence="4">
    <location>
        <begin position="183"/>
        <end position="274"/>
    </location>
</feature>
<dbReference type="PROSITE" id="PS51796">
    <property type="entry name" value="MSS4"/>
    <property type="match status" value="1"/>
</dbReference>
<dbReference type="Pfam" id="PF00595">
    <property type="entry name" value="PDZ"/>
    <property type="match status" value="1"/>
</dbReference>
<keyword evidence="3" id="KW-0653">Protein transport</keyword>
<proteinExistence type="predicted"/>
<evidence type="ECO:0000256" key="1">
    <source>
        <dbReference type="ARBA" id="ARBA00022448"/>
    </source>
</evidence>
<dbReference type="Proteomes" id="UP001515480">
    <property type="component" value="Unassembled WGS sequence"/>
</dbReference>
<dbReference type="Pfam" id="PF04421">
    <property type="entry name" value="Mss4"/>
    <property type="match status" value="1"/>
</dbReference>
<gene>
    <name evidence="5" type="ORF">AB1Y20_010105</name>
</gene>
<dbReference type="InterPro" id="IPR001478">
    <property type="entry name" value="PDZ"/>
</dbReference>
<dbReference type="PROSITE" id="PS50106">
    <property type="entry name" value="PDZ"/>
    <property type="match status" value="1"/>
</dbReference>
<accession>A0AB34K6H9</accession>
<name>A0AB34K6H9_PRYPA</name>
<dbReference type="GO" id="GO:0015031">
    <property type="term" value="P:protein transport"/>
    <property type="evidence" value="ECO:0007669"/>
    <property type="project" value="UniProtKB-KW"/>
</dbReference>
<dbReference type="AlphaFoldDB" id="A0AB34K6H9"/>
<dbReference type="GO" id="GO:0007264">
    <property type="term" value="P:small GTPase-mediated signal transduction"/>
    <property type="evidence" value="ECO:0007669"/>
    <property type="project" value="InterPro"/>
</dbReference>
<dbReference type="InterPro" id="IPR011323">
    <property type="entry name" value="Mss4/transl-control_tumour"/>
</dbReference>
<evidence type="ECO:0000256" key="2">
    <source>
        <dbReference type="ARBA" id="ARBA00022658"/>
    </source>
</evidence>
<dbReference type="SUPFAM" id="SSF51316">
    <property type="entry name" value="Mss4-like"/>
    <property type="match status" value="1"/>
</dbReference>
<dbReference type="SMART" id="SM00228">
    <property type="entry name" value="PDZ"/>
    <property type="match status" value="1"/>
</dbReference>
<keyword evidence="1" id="KW-0813">Transport</keyword>
<keyword evidence="6" id="KW-1185">Reference proteome</keyword>
<sequence length="291" mass="31715">MSSSFLAIASARALDAGQPVLGGRVVDEAGRNQKQLRCPRCLARVVSGCGELKQREGAVLCVPQREEASTAADGASTAADGAWSWRQQPHEWWWLLQDFNDVDNGGVSPVMNSPFGPVKLVLCCECQFGPFGYQMEGEALVWLCCDLLCQQEGRFARAEDDATLPPGLDAATLQRMLESGMATMQFHVTFSEQRLGMVLADAVKEDPSETKVVVAAFTELEGQLGPAELGGQIKIGDQVTRVDGRSTRGMDYAAVLDLIVGGKRPIVLHFERRGIDGQIPAQRELHQDWVR</sequence>
<evidence type="ECO:0000256" key="3">
    <source>
        <dbReference type="ARBA" id="ARBA00022927"/>
    </source>
</evidence>
<dbReference type="Gene3D" id="2.170.150.10">
    <property type="entry name" value="Metal Binding Protein, Guanine Nucleotide Exchange Factor, Chain A"/>
    <property type="match status" value="1"/>
</dbReference>
<dbReference type="GO" id="GO:0005085">
    <property type="term" value="F:guanyl-nucleotide exchange factor activity"/>
    <property type="evidence" value="ECO:0007669"/>
    <property type="project" value="UniProtKB-KW"/>
</dbReference>
<dbReference type="InterPro" id="IPR007515">
    <property type="entry name" value="Mss4"/>
</dbReference>
<dbReference type="CDD" id="cd00136">
    <property type="entry name" value="PDZ_canonical"/>
    <property type="match status" value="1"/>
</dbReference>